<sequence>MLQKTKNFALPISTILQIEYTSLDLDFTIFVQKRPFNFNSTFLASISRRIFNLLLSDPLVREYHIKSDISNIDILTKNGYKVEKSNINDCISLAVELQSDSLFTYICSQYKSMMSDKMLLDLAITAFENGLPLSTIEVELAHCFQNLFLSGQLIEIDESEVLVLTEEINDPPKFVGIKNSRPAPAGLVYHILKNFPNKLKPLIKAALIFKYTLNPPSKNLFLLQFVPFSQIDKSEIEECFKLNINLLRFNIIPETTTTNLKIVGSSLEIDKNDPFNGIMRKIIKPNVYAIPSESNYYSISNIFNEYGFYKTEKNQKGKIEFSFAPFYVSLTKYIIRNPPKEWEISYDNPDVQDIEGKSILKYNLSENEAPYTHHLIDKAKSQNKEIVIREIAESNPCQIIFIEQPENTNFQFSINQIEFYGTVYR</sequence>
<name>A0A1J4KMU3_9EUKA</name>
<evidence type="ECO:0000313" key="1">
    <source>
        <dbReference type="EMBL" id="OHT12434.1"/>
    </source>
</evidence>
<accession>A0A1J4KMU3</accession>
<dbReference type="VEuPathDB" id="TrichDB:TRFO_17701"/>
<comment type="caution">
    <text evidence="1">The sequence shown here is derived from an EMBL/GenBank/DDBJ whole genome shotgun (WGS) entry which is preliminary data.</text>
</comment>
<proteinExistence type="predicted"/>
<dbReference type="Proteomes" id="UP000179807">
    <property type="component" value="Unassembled WGS sequence"/>
</dbReference>
<protein>
    <submittedName>
        <fullName evidence="1">Uncharacterized protein</fullName>
    </submittedName>
</protein>
<reference evidence="1" key="1">
    <citation type="submission" date="2016-10" db="EMBL/GenBank/DDBJ databases">
        <authorList>
            <person name="Benchimol M."/>
            <person name="Almeida L.G."/>
            <person name="Vasconcelos A.T."/>
            <person name="Perreira-Neves A."/>
            <person name="Rosa I.A."/>
            <person name="Tasca T."/>
            <person name="Bogo M.R."/>
            <person name="de Souza W."/>
        </authorList>
    </citation>
    <scope>NUCLEOTIDE SEQUENCE [LARGE SCALE GENOMIC DNA]</scope>
    <source>
        <strain evidence="1">K</strain>
    </source>
</reference>
<dbReference type="GeneID" id="94834441"/>
<gene>
    <name evidence="1" type="ORF">TRFO_17701</name>
</gene>
<dbReference type="EMBL" id="MLAK01000563">
    <property type="protein sequence ID" value="OHT12434.1"/>
    <property type="molecule type" value="Genomic_DNA"/>
</dbReference>
<organism evidence="1 2">
    <name type="scientific">Tritrichomonas foetus</name>
    <dbReference type="NCBI Taxonomy" id="1144522"/>
    <lineage>
        <taxon>Eukaryota</taxon>
        <taxon>Metamonada</taxon>
        <taxon>Parabasalia</taxon>
        <taxon>Tritrichomonadida</taxon>
        <taxon>Tritrichomonadidae</taxon>
        <taxon>Tritrichomonas</taxon>
    </lineage>
</organism>
<dbReference type="RefSeq" id="XP_068365570.1">
    <property type="nucleotide sequence ID" value="XM_068499737.1"/>
</dbReference>
<keyword evidence="2" id="KW-1185">Reference proteome</keyword>
<dbReference type="AlphaFoldDB" id="A0A1J4KMU3"/>
<evidence type="ECO:0000313" key="2">
    <source>
        <dbReference type="Proteomes" id="UP000179807"/>
    </source>
</evidence>